<proteinExistence type="predicted"/>
<protein>
    <submittedName>
        <fullName evidence="1">Uncharacterized protein</fullName>
    </submittedName>
</protein>
<comment type="caution">
    <text evidence="1">The sequence shown here is derived from an EMBL/GenBank/DDBJ whole genome shotgun (WGS) entry which is preliminary data.</text>
</comment>
<dbReference type="AlphaFoldDB" id="A0A426ZEH6"/>
<gene>
    <name evidence="1" type="ORF">B296_00024900</name>
</gene>
<evidence type="ECO:0000313" key="2">
    <source>
        <dbReference type="Proteomes" id="UP000287651"/>
    </source>
</evidence>
<evidence type="ECO:0000313" key="1">
    <source>
        <dbReference type="EMBL" id="RRT62394.1"/>
    </source>
</evidence>
<organism evidence="1 2">
    <name type="scientific">Ensete ventricosum</name>
    <name type="common">Abyssinian banana</name>
    <name type="synonym">Musa ensete</name>
    <dbReference type="NCBI Taxonomy" id="4639"/>
    <lineage>
        <taxon>Eukaryota</taxon>
        <taxon>Viridiplantae</taxon>
        <taxon>Streptophyta</taxon>
        <taxon>Embryophyta</taxon>
        <taxon>Tracheophyta</taxon>
        <taxon>Spermatophyta</taxon>
        <taxon>Magnoliopsida</taxon>
        <taxon>Liliopsida</taxon>
        <taxon>Zingiberales</taxon>
        <taxon>Musaceae</taxon>
        <taxon>Ensete</taxon>
    </lineage>
</organism>
<sequence>MCVILIDLDECSLFDCVLSSFFWHEDVACASACACCSWMILHWPSGSRSWWLTMASIVRMAITESF</sequence>
<dbReference type="Proteomes" id="UP000287651">
    <property type="component" value="Unassembled WGS sequence"/>
</dbReference>
<accession>A0A426ZEH6</accession>
<dbReference type="EMBL" id="AMZH03007004">
    <property type="protein sequence ID" value="RRT62394.1"/>
    <property type="molecule type" value="Genomic_DNA"/>
</dbReference>
<name>A0A426ZEH6_ENSVE</name>
<reference evidence="1 2" key="1">
    <citation type="journal article" date="2014" name="Agronomy (Basel)">
        <title>A Draft Genome Sequence for Ensete ventricosum, the Drought-Tolerant Tree Against Hunger.</title>
        <authorList>
            <person name="Harrison J."/>
            <person name="Moore K.A."/>
            <person name="Paszkiewicz K."/>
            <person name="Jones T."/>
            <person name="Grant M."/>
            <person name="Ambacheew D."/>
            <person name="Muzemil S."/>
            <person name="Studholme D.J."/>
        </authorList>
    </citation>
    <scope>NUCLEOTIDE SEQUENCE [LARGE SCALE GENOMIC DNA]</scope>
</reference>